<dbReference type="Gene3D" id="1.10.238.10">
    <property type="entry name" value="EF-hand"/>
    <property type="match status" value="1"/>
</dbReference>
<keyword evidence="5 7" id="KW-0505">Motor protein</keyword>
<dbReference type="GO" id="GO:0000146">
    <property type="term" value="F:microfilament motor activity"/>
    <property type="evidence" value="ECO:0007669"/>
    <property type="project" value="TreeGrafter"/>
</dbReference>
<dbReference type="PANTHER" id="PTHR13140:SF845">
    <property type="entry name" value="MYOSIN-LIKE PROTEIN"/>
    <property type="match status" value="1"/>
</dbReference>
<dbReference type="PRINTS" id="PR00193">
    <property type="entry name" value="MYOSINHEAVY"/>
</dbReference>
<evidence type="ECO:0000256" key="8">
    <source>
        <dbReference type="SAM" id="MobiDB-lite"/>
    </source>
</evidence>
<evidence type="ECO:0000256" key="2">
    <source>
        <dbReference type="ARBA" id="ARBA00022837"/>
    </source>
</evidence>
<dbReference type="GO" id="GO:0007015">
    <property type="term" value="P:actin filament organization"/>
    <property type="evidence" value="ECO:0007669"/>
    <property type="project" value="TreeGrafter"/>
</dbReference>
<dbReference type="PROSITE" id="PS51456">
    <property type="entry name" value="MYOSIN_MOTOR"/>
    <property type="match status" value="1"/>
</dbReference>
<evidence type="ECO:0000256" key="3">
    <source>
        <dbReference type="ARBA" id="ARBA00022840"/>
    </source>
</evidence>
<dbReference type="Proteomes" id="UP000751190">
    <property type="component" value="Unassembled WGS sequence"/>
</dbReference>
<accession>A0A8J6C912</accession>
<dbReference type="EMBL" id="JAGTXO010000020">
    <property type="protein sequence ID" value="KAG8462486.1"/>
    <property type="molecule type" value="Genomic_DNA"/>
</dbReference>
<dbReference type="OrthoDB" id="6108017at2759"/>
<dbReference type="SMART" id="SM00054">
    <property type="entry name" value="EFh"/>
    <property type="match status" value="2"/>
</dbReference>
<dbReference type="PROSITE" id="PS00018">
    <property type="entry name" value="EF_HAND_1"/>
    <property type="match status" value="2"/>
</dbReference>
<evidence type="ECO:0000259" key="9">
    <source>
        <dbReference type="PROSITE" id="PS50222"/>
    </source>
</evidence>
<evidence type="ECO:0000256" key="7">
    <source>
        <dbReference type="PROSITE-ProRule" id="PRU00782"/>
    </source>
</evidence>
<dbReference type="PROSITE" id="PS50222">
    <property type="entry name" value="EF_HAND_2"/>
    <property type="match status" value="2"/>
</dbReference>
<comment type="caution">
    <text evidence="7">Lacks conserved residue(s) required for the propagation of feature annotation.</text>
</comment>
<evidence type="ECO:0000313" key="12">
    <source>
        <dbReference type="Proteomes" id="UP000751190"/>
    </source>
</evidence>
<organism evidence="11 12">
    <name type="scientific">Diacronema lutheri</name>
    <name type="common">Unicellular marine alga</name>
    <name type="synonym">Monochrysis lutheri</name>
    <dbReference type="NCBI Taxonomy" id="2081491"/>
    <lineage>
        <taxon>Eukaryota</taxon>
        <taxon>Haptista</taxon>
        <taxon>Haptophyta</taxon>
        <taxon>Pavlovophyceae</taxon>
        <taxon>Pavlovales</taxon>
        <taxon>Pavlovaceae</taxon>
        <taxon>Diacronema</taxon>
    </lineage>
</organism>
<dbReference type="GO" id="GO:0016459">
    <property type="term" value="C:myosin complex"/>
    <property type="evidence" value="ECO:0007669"/>
    <property type="project" value="UniProtKB-KW"/>
</dbReference>
<keyword evidence="1 7" id="KW-0547">Nucleotide-binding</keyword>
<evidence type="ECO:0000256" key="1">
    <source>
        <dbReference type="ARBA" id="ARBA00022741"/>
    </source>
</evidence>
<dbReference type="Gene3D" id="1.20.120.720">
    <property type="entry name" value="Myosin VI head, motor domain, U50 subdomain"/>
    <property type="match status" value="1"/>
</dbReference>
<dbReference type="Pfam" id="PF00063">
    <property type="entry name" value="Myosin_head"/>
    <property type="match status" value="1"/>
</dbReference>
<gene>
    <name evidence="11" type="ORF">KFE25_010311</name>
</gene>
<evidence type="ECO:0008006" key="13">
    <source>
        <dbReference type="Google" id="ProtNLM"/>
    </source>
</evidence>
<dbReference type="InterPro" id="IPR018247">
    <property type="entry name" value="EF_Hand_1_Ca_BS"/>
</dbReference>
<dbReference type="AlphaFoldDB" id="A0A8J6C912"/>
<reference evidence="11" key="1">
    <citation type="submission" date="2021-05" db="EMBL/GenBank/DDBJ databases">
        <title>The genome of the haptophyte Pavlova lutheri (Diacronema luteri, Pavlovales) - a model for lipid biosynthesis in eukaryotic algae.</title>
        <authorList>
            <person name="Hulatt C.J."/>
            <person name="Posewitz M.C."/>
        </authorList>
    </citation>
    <scope>NUCLEOTIDE SEQUENCE</scope>
    <source>
        <strain evidence="11">NIVA-4/92</strain>
    </source>
</reference>
<dbReference type="SUPFAM" id="SSF52540">
    <property type="entry name" value="P-loop containing nucleoside triphosphate hydrolases"/>
    <property type="match status" value="1"/>
</dbReference>
<evidence type="ECO:0000256" key="6">
    <source>
        <dbReference type="ARBA" id="ARBA00023203"/>
    </source>
</evidence>
<dbReference type="Gene3D" id="3.40.850.10">
    <property type="entry name" value="Kinesin motor domain"/>
    <property type="match status" value="1"/>
</dbReference>
<keyword evidence="3 7" id="KW-0067">ATP-binding</keyword>
<keyword evidence="6 7" id="KW-0009">Actin-binding</keyword>
<dbReference type="CDD" id="cd00051">
    <property type="entry name" value="EFh"/>
    <property type="match status" value="1"/>
</dbReference>
<evidence type="ECO:0000259" key="10">
    <source>
        <dbReference type="PROSITE" id="PS51456"/>
    </source>
</evidence>
<dbReference type="GO" id="GO:0005737">
    <property type="term" value="C:cytoplasm"/>
    <property type="evidence" value="ECO:0007669"/>
    <property type="project" value="TreeGrafter"/>
</dbReference>
<dbReference type="PROSITE" id="PS50096">
    <property type="entry name" value="IQ"/>
    <property type="match status" value="1"/>
</dbReference>
<proteinExistence type="inferred from homology"/>
<feature type="domain" description="Myosin motor" evidence="10">
    <location>
        <begin position="2"/>
        <end position="729"/>
    </location>
</feature>
<evidence type="ECO:0000256" key="4">
    <source>
        <dbReference type="ARBA" id="ARBA00023123"/>
    </source>
</evidence>
<keyword evidence="4 7" id="KW-0518">Myosin</keyword>
<feature type="domain" description="EF-hand" evidence="9">
    <location>
        <begin position="986"/>
        <end position="1021"/>
    </location>
</feature>
<sequence length="1107" mass="119877">MPGVPDCTQILNLSEGTVVDNLKARYDADEIHTYVGSMLVVLNPYKLLPIYDDKHMGTFAGVRLTQASPHVFALAEEAYLALQRDLTSQSIVISGESGAGKTESAKHMVRYISWRARKDPSAPMAKLADALVRENPSLEAFGNASTTRNANSSRFAKFVRLHIGSDGQLARVLVATYLLEKARVTSHVPGDRNFHIFYQLCACVADGAPSADARRKELRLPANAKPDAFTYLRPSAGSKPAGAAPVAAGGALELEATVSVLGAAGIAAYQSSGVLRIICAVLQLGNVAFGPAAGGSESSAPADARSLDAPQALLGMVDIAPLLLERRLTVAGMHEQLVIALTPAQCAGARDALARSLYELVFIWIVRAINRGLGGADATDGRATSELPFIGMLDVFGFEDFETNGFEQLCINFTNERLQQFLVERIFKAEARLYVEEGVPQPGATSGAQFVDNAGCVDMIGGAPSGIFRLLDSQCISPQATDAKFVASVNETHLPSVFLRPPTRRDGKAALRDDVFKIRHYAGDVVYSRMGFVGKNSDALDSHVAKALSATTDAFLKELLALGKERDDGAAKPTAKGRAATGGRGAASGGSGSLSRRFAAELESLINTLSAGGAHFCRCIAPSGQGGIAAKPKAFDRPAVVTQLKADGTFDAIRLMKSGYPVRVPFASLHTKFLPLLKDVSPEVAGLSATQFAELLAAVVGVRQEDAMLGSTRIFLRGSAAVAFDELRARPAKEVLPILKAKMAEWEAKDRAMQKLRPRLFGWTVRHGYHKKRNAAIVVQSRVRGIKARERRANLQEEAAEKRRARRATQRLSKAGPEGTPPRAKRRSMMAALDEEGMQDAEESLGELAQYVLARGSTIDEDGEATLRSSVADKAALQAGHAMRTEQFQHMRATLASRDYAMLEHELSALVARARAEEEAQSIVGRGALIGHALAEYAETDDDEPERRVLLRDCVWPWDAQVGSQEVVVIEDGLAIPIYRRVLRRAELLRLRKVFDEWDTDHDGSISLPEFFVVMRNLKRQKAIAKKRQLPDDPPAKVEAMFEAADVDGSGRLNFPEFILFTYTYEGLHKSTYRSIKKGVTKRLVKAKAISNTVANAAKKVFNPLEA</sequence>
<name>A0A8J6C912_DIALT</name>
<feature type="domain" description="EF-hand" evidence="9">
    <location>
        <begin position="1033"/>
        <end position="1068"/>
    </location>
</feature>
<keyword evidence="12" id="KW-1185">Reference proteome</keyword>
<dbReference type="PANTHER" id="PTHR13140">
    <property type="entry name" value="MYOSIN"/>
    <property type="match status" value="1"/>
</dbReference>
<dbReference type="CDD" id="cd00124">
    <property type="entry name" value="MYSc"/>
    <property type="match status" value="1"/>
</dbReference>
<comment type="similarity">
    <text evidence="7">Belongs to the TRAFAC class myosin-kinesin ATPase superfamily. Myosin family.</text>
</comment>
<dbReference type="Pfam" id="PF13499">
    <property type="entry name" value="EF-hand_7"/>
    <property type="match status" value="1"/>
</dbReference>
<feature type="compositionally biased region" description="Gly residues" evidence="8">
    <location>
        <begin position="580"/>
        <end position="592"/>
    </location>
</feature>
<feature type="binding site" evidence="7">
    <location>
        <begin position="95"/>
        <end position="102"/>
    </location>
    <ligand>
        <name>ATP</name>
        <dbReference type="ChEBI" id="CHEBI:30616"/>
    </ligand>
</feature>
<feature type="region of interest" description="Disordered" evidence="8">
    <location>
        <begin position="794"/>
        <end position="828"/>
    </location>
</feature>
<dbReference type="GO" id="GO:0005509">
    <property type="term" value="F:calcium ion binding"/>
    <property type="evidence" value="ECO:0007669"/>
    <property type="project" value="InterPro"/>
</dbReference>
<dbReference type="Gene3D" id="1.20.58.530">
    <property type="match status" value="1"/>
</dbReference>
<dbReference type="InterPro" id="IPR002048">
    <property type="entry name" value="EF_hand_dom"/>
</dbReference>
<dbReference type="GO" id="GO:0005524">
    <property type="term" value="F:ATP binding"/>
    <property type="evidence" value="ECO:0007669"/>
    <property type="project" value="UniProtKB-UniRule"/>
</dbReference>
<dbReference type="SUPFAM" id="SSF47473">
    <property type="entry name" value="EF-hand"/>
    <property type="match status" value="1"/>
</dbReference>
<dbReference type="InterPro" id="IPR001609">
    <property type="entry name" value="Myosin_head_motor_dom-like"/>
</dbReference>
<dbReference type="Gene3D" id="1.10.10.820">
    <property type="match status" value="1"/>
</dbReference>
<evidence type="ECO:0000256" key="5">
    <source>
        <dbReference type="ARBA" id="ARBA00023175"/>
    </source>
</evidence>
<protein>
    <recommendedName>
        <fullName evidence="13">Calmodulin</fullName>
    </recommendedName>
</protein>
<feature type="region of interest" description="Disordered" evidence="8">
    <location>
        <begin position="567"/>
        <end position="592"/>
    </location>
</feature>
<keyword evidence="2" id="KW-0106">Calcium</keyword>
<comment type="caution">
    <text evidence="11">The sequence shown here is derived from an EMBL/GenBank/DDBJ whole genome shotgun (WGS) entry which is preliminary data.</text>
</comment>
<dbReference type="InterPro" id="IPR011992">
    <property type="entry name" value="EF-hand-dom_pair"/>
</dbReference>
<dbReference type="Gene3D" id="1.20.5.4820">
    <property type="match status" value="1"/>
</dbReference>
<evidence type="ECO:0000313" key="11">
    <source>
        <dbReference type="EMBL" id="KAG8462486.1"/>
    </source>
</evidence>
<dbReference type="InterPro" id="IPR036961">
    <property type="entry name" value="Kinesin_motor_dom_sf"/>
</dbReference>
<dbReference type="GO" id="GO:0051015">
    <property type="term" value="F:actin filament binding"/>
    <property type="evidence" value="ECO:0007669"/>
    <property type="project" value="TreeGrafter"/>
</dbReference>
<dbReference type="SMART" id="SM00242">
    <property type="entry name" value="MYSc"/>
    <property type="match status" value="1"/>
</dbReference>
<dbReference type="OMA" id="MEEMTRI"/>
<dbReference type="GO" id="GO:0016020">
    <property type="term" value="C:membrane"/>
    <property type="evidence" value="ECO:0007669"/>
    <property type="project" value="TreeGrafter"/>
</dbReference>
<dbReference type="InterPro" id="IPR027417">
    <property type="entry name" value="P-loop_NTPase"/>
</dbReference>